<reference evidence="4 5" key="1">
    <citation type="submission" date="2018-04" db="EMBL/GenBank/DDBJ databases">
        <title>Massilia violaceinigra sp. nov., a novel purple-pigmented bacterium isolated from Tianshan glacier, Xinjiang, China.</title>
        <authorList>
            <person name="Wang H."/>
        </authorList>
    </citation>
    <scope>NUCLEOTIDE SEQUENCE [LARGE SCALE GENOMIC DNA]</scope>
    <source>
        <strain evidence="4 5">B448-2</strain>
    </source>
</reference>
<dbReference type="OrthoDB" id="9796770at2"/>
<dbReference type="Gene3D" id="3.40.50.1820">
    <property type="entry name" value="alpha/beta hydrolase"/>
    <property type="match status" value="1"/>
</dbReference>
<dbReference type="InterPro" id="IPR000073">
    <property type="entry name" value="AB_hydrolase_1"/>
</dbReference>
<dbReference type="Pfam" id="PF00561">
    <property type="entry name" value="Abhydrolase_1"/>
    <property type="match status" value="1"/>
</dbReference>
<protein>
    <recommendedName>
        <fullName evidence="6">Alpha/beta hydrolase</fullName>
    </recommendedName>
</protein>
<dbReference type="PANTHER" id="PTHR43433">
    <property type="entry name" value="HYDROLASE, ALPHA/BETA FOLD FAMILY PROTEIN"/>
    <property type="match status" value="1"/>
</dbReference>
<accession>A0A2U2HH23</accession>
<keyword evidence="1" id="KW-0812">Transmembrane</keyword>
<evidence type="ECO:0000256" key="1">
    <source>
        <dbReference type="SAM" id="Phobius"/>
    </source>
</evidence>
<dbReference type="PANTHER" id="PTHR43433:SF5">
    <property type="entry name" value="AB HYDROLASE-1 DOMAIN-CONTAINING PROTEIN"/>
    <property type="match status" value="1"/>
</dbReference>
<evidence type="ECO:0008006" key="6">
    <source>
        <dbReference type="Google" id="ProtNLM"/>
    </source>
</evidence>
<keyword evidence="1" id="KW-1133">Transmembrane helix</keyword>
<evidence type="ECO:0000313" key="4">
    <source>
        <dbReference type="EMBL" id="PWF44725.1"/>
    </source>
</evidence>
<dbReference type="EMBL" id="PXWF02000262">
    <property type="protein sequence ID" value="PWF44725.1"/>
    <property type="molecule type" value="Genomic_DNA"/>
</dbReference>
<comment type="caution">
    <text evidence="4">The sequence shown here is derived from an EMBL/GenBank/DDBJ whole genome shotgun (WGS) entry which is preliminary data.</text>
</comment>
<keyword evidence="1" id="KW-0472">Membrane</keyword>
<evidence type="ECO:0000259" key="3">
    <source>
        <dbReference type="Pfam" id="PF08386"/>
    </source>
</evidence>
<dbReference type="SUPFAM" id="SSF53474">
    <property type="entry name" value="alpha/beta-Hydrolases"/>
    <property type="match status" value="1"/>
</dbReference>
<feature type="domain" description="AB hydrolase-1" evidence="2">
    <location>
        <begin position="195"/>
        <end position="316"/>
    </location>
</feature>
<organism evidence="4 5">
    <name type="scientific">Massilia glaciei</name>
    <dbReference type="NCBI Taxonomy" id="1524097"/>
    <lineage>
        <taxon>Bacteria</taxon>
        <taxon>Pseudomonadati</taxon>
        <taxon>Pseudomonadota</taxon>
        <taxon>Betaproteobacteria</taxon>
        <taxon>Burkholderiales</taxon>
        <taxon>Oxalobacteraceae</taxon>
        <taxon>Telluria group</taxon>
        <taxon>Massilia</taxon>
    </lineage>
</organism>
<dbReference type="AlphaFoldDB" id="A0A2U2HH23"/>
<feature type="domain" description="Peptidase S33 tripeptidyl aminopeptidase-like C-terminal" evidence="3">
    <location>
        <begin position="475"/>
        <end position="538"/>
    </location>
</feature>
<proteinExistence type="predicted"/>
<sequence length="566" mass="59357">MAPKRSASITSAALPASDGSTVSAVFFPSTPNSTGTPAFALLRGTLRNGMRLPAVVNLFTHSTTTVHINGGTMNSISSRLLLNLFLIVELALCAPLAVAAVSLSATLIDAKDATLIASDGTAFVVTSARVKVPQRRAAPDAAAIELAVVRVRRAGNVGGNAHVMLAGGPGDSGVRLALDMARRGGAALSGFIDGDLIGIDQRGIGGSTPSLLPPVRYGLPLEAQGSVATWLPIIEAATRTVAAEMRRRGIDLQAYNTEESADDVAAVGQVLGYGQMTLWGRSYGTHLALATARRHPAMVKRMILVSPLGPDHKWKLPSQVDLVMGRIGERAGAPRMTAQLREIVDRLGRAPVRVALPDPATQKTVNVVIVPCDVQWVIAQVIGDPRALATLPAAVHEMHGGDFRRVAQMSLALRPRLGIISAMNHMMNLSSGESGDRKARIKREAGSALLGDAINFPGRYLGPAWGARALDGGFNEPVTGAVPTLILAGDLDARTPVENGREIAATLSAAKLVVVENAAHEFNVFGNQAIRALLGGFVRGEAIVDERVVLPPLRFEKVPAVPTEAP</sequence>
<dbReference type="InterPro" id="IPR029058">
    <property type="entry name" value="AB_hydrolase_fold"/>
</dbReference>
<feature type="transmembrane region" description="Helical" evidence="1">
    <location>
        <begin position="80"/>
        <end position="103"/>
    </location>
</feature>
<dbReference type="Pfam" id="PF08386">
    <property type="entry name" value="Abhydrolase_4"/>
    <property type="match status" value="1"/>
</dbReference>
<dbReference type="InterPro" id="IPR013595">
    <property type="entry name" value="Pept_S33_TAP-like_C"/>
</dbReference>
<gene>
    <name evidence="4" type="ORF">C7C56_018885</name>
</gene>
<keyword evidence="5" id="KW-1185">Reference proteome</keyword>
<dbReference type="Proteomes" id="UP000241421">
    <property type="component" value="Unassembled WGS sequence"/>
</dbReference>
<dbReference type="InterPro" id="IPR050471">
    <property type="entry name" value="AB_hydrolase"/>
</dbReference>
<name>A0A2U2HH23_9BURK</name>
<evidence type="ECO:0000259" key="2">
    <source>
        <dbReference type="Pfam" id="PF00561"/>
    </source>
</evidence>
<evidence type="ECO:0000313" key="5">
    <source>
        <dbReference type="Proteomes" id="UP000241421"/>
    </source>
</evidence>